<name>A0A836CWR5_SHEEP</name>
<feature type="transmembrane region" description="Helical" evidence="2">
    <location>
        <begin position="85"/>
        <end position="110"/>
    </location>
</feature>
<dbReference type="AlphaFoldDB" id="A0A836CWR5"/>
<sequence length="180" mass="19340">MELCEVTQLFKRLPGQSLFTGYFSPLGRNPSGRRKEEEVLVCTLGPGHCHDGPDLCGHRASQPPESLCPRRAALKALVPGCAGRLFYRFFLASFLGLLFAEGAVALGFLVTSALRGSDGSASCHADKLEDGPQEESIPQQVLQERGLRHLGRGEVQVGSHGPSCLLPEVPSDSPLSRANF</sequence>
<evidence type="ECO:0000256" key="2">
    <source>
        <dbReference type="SAM" id="Phobius"/>
    </source>
</evidence>
<evidence type="ECO:0000313" key="4">
    <source>
        <dbReference type="Proteomes" id="UP000664991"/>
    </source>
</evidence>
<comment type="caution">
    <text evidence="3">The sequence shown here is derived from an EMBL/GenBank/DDBJ whole genome shotgun (WGS) entry which is preliminary data.</text>
</comment>
<keyword evidence="2" id="KW-0812">Transmembrane</keyword>
<gene>
    <name evidence="3" type="ORF">JEQ12_004620</name>
</gene>
<proteinExistence type="predicted"/>
<protein>
    <submittedName>
        <fullName evidence="3">Uncharacterized protein</fullName>
    </submittedName>
</protein>
<dbReference type="EMBL" id="JAEMGP010000013">
    <property type="protein sequence ID" value="KAG5201857.1"/>
    <property type="molecule type" value="Genomic_DNA"/>
</dbReference>
<feature type="region of interest" description="Disordered" evidence="1">
    <location>
        <begin position="154"/>
        <end position="180"/>
    </location>
</feature>
<evidence type="ECO:0000256" key="1">
    <source>
        <dbReference type="SAM" id="MobiDB-lite"/>
    </source>
</evidence>
<keyword evidence="2" id="KW-0472">Membrane</keyword>
<evidence type="ECO:0000313" key="3">
    <source>
        <dbReference type="EMBL" id="KAG5201857.1"/>
    </source>
</evidence>
<organism evidence="3 4">
    <name type="scientific">Ovis aries</name>
    <name type="common">Sheep</name>
    <dbReference type="NCBI Taxonomy" id="9940"/>
    <lineage>
        <taxon>Eukaryota</taxon>
        <taxon>Metazoa</taxon>
        <taxon>Chordata</taxon>
        <taxon>Craniata</taxon>
        <taxon>Vertebrata</taxon>
        <taxon>Euteleostomi</taxon>
        <taxon>Mammalia</taxon>
        <taxon>Eutheria</taxon>
        <taxon>Laurasiatheria</taxon>
        <taxon>Artiodactyla</taxon>
        <taxon>Ruminantia</taxon>
        <taxon>Pecora</taxon>
        <taxon>Bovidae</taxon>
        <taxon>Caprinae</taxon>
        <taxon>Ovis</taxon>
    </lineage>
</organism>
<reference evidence="3 4" key="1">
    <citation type="submission" date="2020-12" db="EMBL/GenBank/DDBJ databases">
        <title>De novo assembly of Tibetan sheep genome.</title>
        <authorList>
            <person name="Li X."/>
        </authorList>
    </citation>
    <scope>NUCLEOTIDE SEQUENCE [LARGE SCALE GENOMIC DNA]</scope>
    <source>
        <tissue evidence="3">Heart</tissue>
    </source>
</reference>
<accession>A0A836CWR5</accession>
<dbReference type="Proteomes" id="UP000664991">
    <property type="component" value="Unassembled WGS sequence"/>
</dbReference>
<keyword evidence="2" id="KW-1133">Transmembrane helix</keyword>